<dbReference type="KEGG" id="trg:TRUGW13939_02444"/>
<dbReference type="Gene3D" id="3.40.50.720">
    <property type="entry name" value="NAD(P)-binding Rossmann-like Domain"/>
    <property type="match status" value="1"/>
</dbReference>
<dbReference type="InterPro" id="IPR036291">
    <property type="entry name" value="NAD(P)-bd_dom_sf"/>
</dbReference>
<dbReference type="Gene3D" id="3.90.180.10">
    <property type="entry name" value="Medium-chain alcohol dehydrogenases, catalytic domain"/>
    <property type="match status" value="1"/>
</dbReference>
<dbReference type="GeneID" id="55989953"/>
<accession>A0A7H8QNB3</accession>
<dbReference type="AlphaFoldDB" id="A0A7H8QNB3"/>
<dbReference type="SUPFAM" id="SSF51735">
    <property type="entry name" value="NAD(P)-binding Rossmann-fold domains"/>
    <property type="match status" value="1"/>
</dbReference>
<dbReference type="InterPro" id="IPR052711">
    <property type="entry name" value="Zinc_ADH-like"/>
</dbReference>
<protein>
    <recommendedName>
        <fullName evidence="3">Alcohol dehydrogenase-like C-terminal domain-containing protein</fullName>
    </recommendedName>
</protein>
<evidence type="ECO:0000313" key="2">
    <source>
        <dbReference type="Proteomes" id="UP000509510"/>
    </source>
</evidence>
<evidence type="ECO:0000313" key="1">
    <source>
        <dbReference type="EMBL" id="QKX55352.1"/>
    </source>
</evidence>
<organism evidence="1 2">
    <name type="scientific">Talaromyces rugulosus</name>
    <name type="common">Penicillium rugulosum</name>
    <dbReference type="NCBI Taxonomy" id="121627"/>
    <lineage>
        <taxon>Eukaryota</taxon>
        <taxon>Fungi</taxon>
        <taxon>Dikarya</taxon>
        <taxon>Ascomycota</taxon>
        <taxon>Pezizomycotina</taxon>
        <taxon>Eurotiomycetes</taxon>
        <taxon>Eurotiomycetidae</taxon>
        <taxon>Eurotiales</taxon>
        <taxon>Trichocomaceae</taxon>
        <taxon>Talaromyces</taxon>
        <taxon>Talaromyces sect. Islandici</taxon>
    </lineage>
</organism>
<dbReference type="EMBL" id="CP055898">
    <property type="protein sequence ID" value="QKX55352.1"/>
    <property type="molecule type" value="Genomic_DNA"/>
</dbReference>
<keyword evidence="2" id="KW-1185">Reference proteome</keyword>
<dbReference type="RefSeq" id="XP_035341531.1">
    <property type="nucleotide sequence ID" value="XM_035485638.1"/>
</dbReference>
<gene>
    <name evidence="1" type="ORF">TRUGW13939_02444</name>
</gene>
<dbReference type="CDD" id="cd05188">
    <property type="entry name" value="MDR"/>
    <property type="match status" value="1"/>
</dbReference>
<evidence type="ECO:0008006" key="3">
    <source>
        <dbReference type="Google" id="ProtNLM"/>
    </source>
</evidence>
<name>A0A7H8QNB3_TALRU</name>
<dbReference type="Proteomes" id="UP000509510">
    <property type="component" value="Chromosome I"/>
</dbReference>
<dbReference type="PANTHER" id="PTHR45033:SF3">
    <property type="entry name" value="DEHYDROGENASE, PUTATIVE (AFU_ORTHOLOGUE AFUA_2G13270)-RELATED"/>
    <property type="match status" value="1"/>
</dbReference>
<reference evidence="2" key="1">
    <citation type="submission" date="2020-06" db="EMBL/GenBank/DDBJ databases">
        <title>A chromosome-scale genome assembly of Talaromyces rugulosus W13939.</title>
        <authorList>
            <person name="Wang B."/>
            <person name="Guo L."/>
            <person name="Ye K."/>
            <person name="Wang L."/>
        </authorList>
    </citation>
    <scope>NUCLEOTIDE SEQUENCE [LARGE SCALE GENOMIC DNA]</scope>
    <source>
        <strain evidence="2">W13939</strain>
    </source>
</reference>
<dbReference type="OrthoDB" id="449487at2759"/>
<dbReference type="PANTHER" id="PTHR45033">
    <property type="match status" value="1"/>
</dbReference>
<sequence>MFPVSNVAIRVSVDGVCTGIETPCRAQASTRARRASCQDSRRRLESSTVVEAGPDCSITASALVNKLLILTPILRWDADPDGPEDMDKYAIIGASNRYPHGTAQDYIAVRKSEVELCPSHLSPAEGATLALCGLTGWRALVTKSGNAKPVRNILVTGIGGGAAVQVLLIGVAIGGNIYITSGDEAKIDKAVRLGAKGGVKHKAEAGEKQFQKMLPADRPYLDAAIDGAGGDIVARESNTPFKAR</sequence>
<proteinExistence type="predicted"/>